<evidence type="ECO:0000313" key="2">
    <source>
        <dbReference type="Proteomes" id="UP001295684"/>
    </source>
</evidence>
<dbReference type="EMBL" id="CAMPGE010029912">
    <property type="protein sequence ID" value="CAI2387402.1"/>
    <property type="molecule type" value="Genomic_DNA"/>
</dbReference>
<reference evidence="1" key="1">
    <citation type="submission" date="2023-07" db="EMBL/GenBank/DDBJ databases">
        <authorList>
            <consortium name="AG Swart"/>
            <person name="Singh M."/>
            <person name="Singh A."/>
            <person name="Seah K."/>
            <person name="Emmerich C."/>
        </authorList>
    </citation>
    <scope>NUCLEOTIDE SEQUENCE</scope>
    <source>
        <strain evidence="1">DP1</strain>
    </source>
</reference>
<proteinExistence type="predicted"/>
<sequence>MEEEQPSSLCGINDSSYLYYGSVFASIANQSRQTEFDKYPHIRDEQQDLNNLYEHNMFQESGSLSNSYARQEEISYLDSLINIQIKEEKKDVDAASNFPNTLSANEASFEVRDPSQSSAVTRLNKTNPITPSISHILESDDSHRFTRLNIANSESQSQPEGNQLENISQDNMNLIQAFEKPNIPLHGHKGHGRTDIIYKPLLRRLRRYFKDIFKNRNPDIVKKRYSRCSIEYLYEKMQHTLEDQIPLENITHDLVYYAIGIIGAKSALSLPCSRSTKKEIKDLQSCNLRFSGKRFEIALESENLRTLCWYFIKTVDGPDFHLLKQHLGYRDP</sequence>
<keyword evidence="2" id="KW-1185">Reference proteome</keyword>
<comment type="caution">
    <text evidence="1">The sequence shown here is derived from an EMBL/GenBank/DDBJ whole genome shotgun (WGS) entry which is preliminary data.</text>
</comment>
<evidence type="ECO:0000313" key="1">
    <source>
        <dbReference type="EMBL" id="CAI2387402.1"/>
    </source>
</evidence>
<organism evidence="1 2">
    <name type="scientific">Euplotes crassus</name>
    <dbReference type="NCBI Taxonomy" id="5936"/>
    <lineage>
        <taxon>Eukaryota</taxon>
        <taxon>Sar</taxon>
        <taxon>Alveolata</taxon>
        <taxon>Ciliophora</taxon>
        <taxon>Intramacronucleata</taxon>
        <taxon>Spirotrichea</taxon>
        <taxon>Hypotrichia</taxon>
        <taxon>Euplotida</taxon>
        <taxon>Euplotidae</taxon>
        <taxon>Moneuplotes</taxon>
    </lineage>
</organism>
<protein>
    <submittedName>
        <fullName evidence="1">Uncharacterized protein</fullName>
    </submittedName>
</protein>
<dbReference type="AlphaFoldDB" id="A0AAD1YA56"/>
<dbReference type="Proteomes" id="UP001295684">
    <property type="component" value="Unassembled WGS sequence"/>
</dbReference>
<gene>
    <name evidence="1" type="ORF">ECRASSUSDP1_LOCUS29034</name>
</gene>
<name>A0AAD1YA56_EUPCR</name>
<accession>A0AAD1YA56</accession>